<proteinExistence type="predicted"/>
<keyword evidence="2" id="KW-1185">Reference proteome</keyword>
<evidence type="ECO:0000313" key="1">
    <source>
        <dbReference type="EMBL" id="WLP85661.1"/>
    </source>
</evidence>
<organism evidence="1 2">
    <name type="scientific">Mycoplasma seminis</name>
    <dbReference type="NCBI Taxonomy" id="512749"/>
    <lineage>
        <taxon>Bacteria</taxon>
        <taxon>Bacillati</taxon>
        <taxon>Mycoplasmatota</taxon>
        <taxon>Mollicutes</taxon>
        <taxon>Mycoplasmataceae</taxon>
        <taxon>Mycoplasma</taxon>
    </lineage>
</organism>
<gene>
    <name evidence="1" type="ORF">Q8852_00670</name>
</gene>
<dbReference type="Proteomes" id="UP001237011">
    <property type="component" value="Chromosome"/>
</dbReference>
<evidence type="ECO:0000313" key="2">
    <source>
        <dbReference type="Proteomes" id="UP001237011"/>
    </source>
</evidence>
<dbReference type="RefSeq" id="WP_305938090.1">
    <property type="nucleotide sequence ID" value="NZ_CP132191.1"/>
</dbReference>
<dbReference type="EMBL" id="CP132191">
    <property type="protein sequence ID" value="WLP85661.1"/>
    <property type="molecule type" value="Genomic_DNA"/>
</dbReference>
<reference evidence="1" key="1">
    <citation type="submission" date="2023-08" db="EMBL/GenBank/DDBJ databases">
        <title>Complete genome sequence of Mycoplasma seminis 2200.</title>
        <authorList>
            <person name="Spergser J."/>
        </authorList>
    </citation>
    <scope>NUCLEOTIDE SEQUENCE [LARGE SCALE GENOMIC DNA]</scope>
    <source>
        <strain evidence="1">2200</strain>
    </source>
</reference>
<name>A0ABY9HB12_9MOLU</name>
<sequence length="144" mass="16969">MKINFKSTIQPVVFENGEEIINTEAIQVIEFDAPLTKNINTEEKSIELIFKEPKYNETNRVDIYENEFWVYTNSTTVQVIKNDYGKATVTFLNPENKQLMEFEIRTFGQEFIQEENKYTFKYYICAPDSNNPASYFDLQLTISE</sequence>
<accession>A0ABY9HB12</accession>
<protein>
    <submittedName>
        <fullName evidence="1">Uncharacterized protein</fullName>
    </submittedName>
</protein>